<evidence type="ECO:0000256" key="2">
    <source>
        <dbReference type="ARBA" id="ARBA00022801"/>
    </source>
</evidence>
<feature type="domain" description="YprB ribonuclease H-like" evidence="7">
    <location>
        <begin position="340"/>
        <end position="533"/>
    </location>
</feature>
<evidence type="ECO:0000259" key="7">
    <source>
        <dbReference type="Pfam" id="PF13482"/>
    </source>
</evidence>
<dbReference type="PANTHER" id="PTHR43788:SF8">
    <property type="entry name" value="DNA-BINDING PROTEIN SMUBP-2"/>
    <property type="match status" value="1"/>
</dbReference>
<organism evidence="8 9">
    <name type="scientific">Arthrobacter echini</name>
    <dbReference type="NCBI Taxonomy" id="1529066"/>
    <lineage>
        <taxon>Bacteria</taxon>
        <taxon>Bacillati</taxon>
        <taxon>Actinomycetota</taxon>
        <taxon>Actinomycetes</taxon>
        <taxon>Micrococcales</taxon>
        <taxon>Micrococcaceae</taxon>
        <taxon>Arthrobacter</taxon>
    </lineage>
</organism>
<gene>
    <name evidence="8" type="ORF">FQ377_11865</name>
</gene>
<dbReference type="PANTHER" id="PTHR43788">
    <property type="entry name" value="DNA2/NAM7 HELICASE FAMILY MEMBER"/>
    <property type="match status" value="1"/>
</dbReference>
<dbReference type="PRINTS" id="PR00830">
    <property type="entry name" value="ENDOLAPTASE"/>
</dbReference>
<dbReference type="Pfam" id="PF13482">
    <property type="entry name" value="RNase_H_2"/>
    <property type="match status" value="1"/>
</dbReference>
<dbReference type="AlphaFoldDB" id="A0A5D0XPD9"/>
<keyword evidence="3" id="KW-0347">Helicase</keyword>
<dbReference type="OrthoDB" id="9757917at2"/>
<dbReference type="InterPro" id="IPR019993">
    <property type="entry name" value="RecB_nuclease_TM0106_put"/>
</dbReference>
<name>A0A5D0XPD9_9MICC</name>
<dbReference type="Pfam" id="PF13087">
    <property type="entry name" value="AAA_12"/>
    <property type="match status" value="1"/>
</dbReference>
<dbReference type="CDD" id="cd18808">
    <property type="entry name" value="SF1_C_Upf1"/>
    <property type="match status" value="1"/>
</dbReference>
<evidence type="ECO:0000259" key="6">
    <source>
        <dbReference type="Pfam" id="PF13087"/>
    </source>
</evidence>
<dbReference type="NCBIfam" id="TIGR03491">
    <property type="entry name" value="TM0106 family RecB-like putative nuclease"/>
    <property type="match status" value="1"/>
</dbReference>
<dbReference type="GO" id="GO:0016787">
    <property type="term" value="F:hydrolase activity"/>
    <property type="evidence" value="ECO:0007669"/>
    <property type="project" value="UniProtKB-KW"/>
</dbReference>
<reference evidence="8 9" key="1">
    <citation type="submission" date="2019-08" db="EMBL/GenBank/DDBJ databases">
        <title>Genone of Arthrobacter echini P9.</title>
        <authorList>
            <person name="Bowman J.P."/>
        </authorList>
    </citation>
    <scope>NUCLEOTIDE SEQUENCE [LARGE SCALE GENOMIC DNA]</scope>
    <source>
        <strain evidence="8 9">P9</strain>
    </source>
</reference>
<dbReference type="GO" id="GO:0005524">
    <property type="term" value="F:ATP binding"/>
    <property type="evidence" value="ECO:0007669"/>
    <property type="project" value="UniProtKB-KW"/>
</dbReference>
<dbReference type="EMBL" id="VSLD01000006">
    <property type="protein sequence ID" value="TYC97906.1"/>
    <property type="molecule type" value="Genomic_DNA"/>
</dbReference>
<evidence type="ECO:0000256" key="3">
    <source>
        <dbReference type="ARBA" id="ARBA00022806"/>
    </source>
</evidence>
<dbReference type="CDD" id="cd17934">
    <property type="entry name" value="DEXXQc_Upf1-like"/>
    <property type="match status" value="1"/>
</dbReference>
<protein>
    <submittedName>
        <fullName evidence="8">TM0106 family RecB-like putative nuclease</fullName>
    </submittedName>
</protein>
<dbReference type="InterPro" id="IPR041679">
    <property type="entry name" value="DNA2/NAM7-like_C"/>
</dbReference>
<feature type="compositionally biased region" description="Basic and acidic residues" evidence="5">
    <location>
        <begin position="563"/>
        <end position="572"/>
    </location>
</feature>
<evidence type="ECO:0000256" key="4">
    <source>
        <dbReference type="ARBA" id="ARBA00022840"/>
    </source>
</evidence>
<dbReference type="GO" id="GO:0043139">
    <property type="term" value="F:5'-3' DNA helicase activity"/>
    <property type="evidence" value="ECO:0007669"/>
    <property type="project" value="TreeGrafter"/>
</dbReference>
<evidence type="ECO:0000313" key="9">
    <source>
        <dbReference type="Proteomes" id="UP000323410"/>
    </source>
</evidence>
<comment type="caution">
    <text evidence="8">The sequence shown here is derived from an EMBL/GenBank/DDBJ whole genome shotgun (WGS) entry which is preliminary data.</text>
</comment>
<keyword evidence="1" id="KW-0547">Nucleotide-binding</keyword>
<evidence type="ECO:0000256" key="1">
    <source>
        <dbReference type="ARBA" id="ARBA00022741"/>
    </source>
</evidence>
<feature type="domain" description="DNA2/NAM7 helicase-like C-terminal" evidence="6">
    <location>
        <begin position="1006"/>
        <end position="1178"/>
    </location>
</feature>
<feature type="compositionally biased region" description="Low complexity" evidence="5">
    <location>
        <begin position="543"/>
        <end position="559"/>
    </location>
</feature>
<evidence type="ECO:0000313" key="8">
    <source>
        <dbReference type="EMBL" id="TYC97906.1"/>
    </source>
</evidence>
<keyword evidence="4" id="KW-0067">ATP-binding</keyword>
<dbReference type="Gene3D" id="3.40.50.300">
    <property type="entry name" value="P-loop containing nucleotide triphosphate hydrolases"/>
    <property type="match status" value="2"/>
</dbReference>
<feature type="compositionally biased region" description="Polar residues" evidence="5">
    <location>
        <begin position="894"/>
        <end position="907"/>
    </location>
</feature>
<dbReference type="Pfam" id="PF13604">
    <property type="entry name" value="AAA_30"/>
    <property type="match status" value="1"/>
</dbReference>
<feature type="region of interest" description="Disordered" evidence="5">
    <location>
        <begin position="543"/>
        <end position="587"/>
    </location>
</feature>
<dbReference type="RefSeq" id="WP_148601478.1">
    <property type="nucleotide sequence ID" value="NZ_VSLD01000006.1"/>
</dbReference>
<sequence length="1213" mass="130720">MFLLEACSPRSSRPDLVFSASDLVTASECEYRVLRVLDEKLGRTPRAEFAVDGMTERAALLGDVHERRVLDGLVAEHGLWSPDRPTGVYDVAPAESMDRATLAHKHEESLHALHSGASVVFQAAFFDGVFHGRSDFLVRRPDSSYAVWDTKLARRARVGALLQLAAYGDQLQAAGIPTSPEVTLVLGDTTHTTHSLPDLLPVFRERRDRFLDLVGAQRDQSHPVEWGASGLQACGRCPYCTEQVEVSRDLLLVAGMTTERRAKLRSEGVLTIEQLAAQPPRAGDPTSARLRDQARLQVGVAETDGGVVYTGPDGTERSVSYRVLPEHTLGTLPAPSPGDIFFDFEGDPLWQDPVDGSWGIEYLFGVLELPASGGAPPFHPFWAHTRAEERSALARFLDYVAERRRRFPELHIYHYAAYERSALRRLSLTHVIGEDAVDTLLREGVLVDLYDTVRHSLRLSERSYSLKKLEPLYMGSNLRSGDVTDAGASVVAYAAYCAARDDGDAAAAAQLLAGISDYNRYDCLSTLGLRAWLLGLQDLRATGDGDAPPSPAPARGAQPVGERPGRESHNLPDDLPDDGPDPTEARLLHHLTDPPEAADPADQQAIALVAAAVGYHRRERKQFWWSHFDRLAASTQAWEQSRDVLVLHAVEVHTDWARPTPRSNPARVLRATVRIEPGAEFREGSTCFAVYAAPVAEDADSVDSGGAGRGGWFGAELLAVDENTDGTATVLLRERSKRGAPERSELPVALTPDQPLRTRSLEDALAALAEDVAGSLPDLPAGPALDLLRRLPPRLDAAGTLPTVPPGDDGYVAAIVAALQAMSSSYLAVQGPPGTGKTHVGAAVIERLVRAGWKIGVVAQSHAVVENLLGRAIDAGVPAERVAKKPRDQGKPGDQQSQLPWSQQSDQDVARLVDDPDGCLIGGTAWTMTGRLVPAEGLDLLVVDEAGQFSLANTMAVARAARRLLLLGDPQQLPQVTQGTHPAPVDDSALGWLSAEHTTLPARYGYFLADTWRMHPALCRAVSHYAYEGRLETAPAARERSLDGAAPGIDCVVVEHAGNTTSSPEEAAEVRTQVGLHLGLPWTPAAGAAPRPLDQADILVVAPYNAQMRLVRRVLDAAGYAAVRVGTVDRFQGQQSVVVLLTLAASSAAEAARGAGFLLDRHRINVALSRGQWRAVIIRSPRLTHYLPGSPDGLEDLGAFIGLCQPGHQGSGR</sequence>
<dbReference type="SUPFAM" id="SSF52540">
    <property type="entry name" value="P-loop containing nucleoside triphosphate hydrolases"/>
    <property type="match status" value="1"/>
</dbReference>
<dbReference type="InterPro" id="IPR038720">
    <property type="entry name" value="YprB_RNase_H-like_dom"/>
</dbReference>
<dbReference type="InterPro" id="IPR027417">
    <property type="entry name" value="P-loop_NTPase"/>
</dbReference>
<keyword evidence="9" id="KW-1185">Reference proteome</keyword>
<evidence type="ECO:0000256" key="5">
    <source>
        <dbReference type="SAM" id="MobiDB-lite"/>
    </source>
</evidence>
<feature type="compositionally biased region" description="Basic and acidic residues" evidence="5">
    <location>
        <begin position="882"/>
        <end position="891"/>
    </location>
</feature>
<proteinExistence type="predicted"/>
<dbReference type="Proteomes" id="UP000323410">
    <property type="component" value="Unassembled WGS sequence"/>
</dbReference>
<dbReference type="InterPro" id="IPR050534">
    <property type="entry name" value="Coronavir_polyprotein_1ab"/>
</dbReference>
<feature type="region of interest" description="Disordered" evidence="5">
    <location>
        <begin position="882"/>
        <end position="908"/>
    </location>
</feature>
<keyword evidence="2" id="KW-0378">Hydrolase</keyword>
<accession>A0A5D0XPD9</accession>
<dbReference type="InterPro" id="IPR047187">
    <property type="entry name" value="SF1_C_Upf1"/>
</dbReference>